<protein>
    <submittedName>
        <fullName evidence="1">Uncharacterized protein</fullName>
    </submittedName>
</protein>
<sequence>MSSSFFAIKVTAGDRRMQYVGGRWLTKHNTLIILLDLLKMDYPDSEPIFQLGYHLSSLQIQYLTFGRLIFLLSEQDIAFS</sequence>
<evidence type="ECO:0000313" key="2">
    <source>
        <dbReference type="Proteomes" id="UP000252733"/>
    </source>
</evidence>
<evidence type="ECO:0000313" key="1">
    <source>
        <dbReference type="EMBL" id="RCW24156.1"/>
    </source>
</evidence>
<reference evidence="1 2" key="1">
    <citation type="submission" date="2018-07" db="EMBL/GenBank/DDBJ databases">
        <title>Freshwater and sediment microbial communities from various areas in North America, analyzing microbe dynamics in response to fracking.</title>
        <authorList>
            <person name="Lamendella R."/>
        </authorList>
    </citation>
    <scope>NUCLEOTIDE SEQUENCE [LARGE SCALE GENOMIC DNA]</scope>
    <source>
        <strain evidence="1 2">160A</strain>
    </source>
</reference>
<dbReference type="AlphaFoldDB" id="A0A368UIY3"/>
<organism evidence="1 2">
    <name type="scientific">Marinilabilia salmonicolor</name>
    <dbReference type="NCBI Taxonomy" id="989"/>
    <lineage>
        <taxon>Bacteria</taxon>
        <taxon>Pseudomonadati</taxon>
        <taxon>Bacteroidota</taxon>
        <taxon>Bacteroidia</taxon>
        <taxon>Marinilabiliales</taxon>
        <taxon>Marinilabiliaceae</taxon>
        <taxon>Marinilabilia</taxon>
    </lineage>
</organism>
<name>A0A368UIY3_9BACT</name>
<accession>A0A368UIY3</accession>
<dbReference type="EMBL" id="QPIZ01000046">
    <property type="protein sequence ID" value="RCW24156.1"/>
    <property type="molecule type" value="Genomic_DNA"/>
</dbReference>
<comment type="caution">
    <text evidence="1">The sequence shown here is derived from an EMBL/GenBank/DDBJ whole genome shotgun (WGS) entry which is preliminary data.</text>
</comment>
<dbReference type="Proteomes" id="UP000252733">
    <property type="component" value="Unassembled WGS sequence"/>
</dbReference>
<keyword evidence="2" id="KW-1185">Reference proteome</keyword>
<proteinExistence type="predicted"/>
<gene>
    <name evidence="1" type="ORF">DFO77_1461</name>
</gene>